<keyword evidence="2" id="KW-0472">Membrane</keyword>
<evidence type="ECO:0000313" key="5">
    <source>
        <dbReference type="Proteomes" id="UP000093432"/>
    </source>
</evidence>
<evidence type="ECO:0000256" key="1">
    <source>
        <dbReference type="ARBA" id="ARBA00004370"/>
    </source>
</evidence>
<dbReference type="OrthoDB" id="9793489at2"/>
<comment type="subcellular location">
    <subcellularLocation>
        <location evidence="1">Membrane</location>
    </subcellularLocation>
</comment>
<evidence type="ECO:0000256" key="2">
    <source>
        <dbReference type="ARBA" id="ARBA00023136"/>
    </source>
</evidence>
<keyword evidence="4" id="KW-0378">Hydrolase</keyword>
<dbReference type="CDD" id="cd12956">
    <property type="entry name" value="CBM_SusE-F_like"/>
    <property type="match status" value="1"/>
</dbReference>
<dbReference type="InterPro" id="IPR001466">
    <property type="entry name" value="Beta-lactam-related"/>
</dbReference>
<feature type="domain" description="Beta-lactamase-related" evidence="3">
    <location>
        <begin position="33"/>
        <end position="323"/>
    </location>
</feature>
<accession>A0A1B8ZUS6</accession>
<organism evidence="4 5">
    <name type="scientific">Chryseobacterium arthrosphaerae</name>
    <dbReference type="NCBI Taxonomy" id="651561"/>
    <lineage>
        <taxon>Bacteria</taxon>
        <taxon>Pseudomonadati</taxon>
        <taxon>Bacteroidota</taxon>
        <taxon>Flavobacteriia</taxon>
        <taxon>Flavobacteriales</taxon>
        <taxon>Weeksellaceae</taxon>
        <taxon>Chryseobacterium group</taxon>
        <taxon>Chryseobacterium</taxon>
    </lineage>
</organism>
<gene>
    <name evidence="4" type="ORF">BBI00_13790</name>
</gene>
<dbReference type="Gene3D" id="2.60.40.3620">
    <property type="match status" value="1"/>
</dbReference>
<dbReference type="GO" id="GO:0016787">
    <property type="term" value="F:hydrolase activity"/>
    <property type="evidence" value="ECO:0007669"/>
    <property type="project" value="UniProtKB-KW"/>
</dbReference>
<sequence length="538" mass="61063">MRILFTCLILFLSVNPVFPQKTKQLEQLLNTYDKAGLFSGTVLIAEKGKIIFEKSYGYRNAPKKEKNTNSSIYRIFSTTKMFTATVILKLEEQGKLSLNDKLSKYYPDYPKGDSISIANLLSHTSGIPSEENTDYTVDEDTFIQYISAKPLDFSPGKQWNYSNSGYYILGYIIKKVTGSEYDRAIENYILKPVQMTHSGFHFNTVTDKNKALGYEFLSDHISNEAMRFRTDHPFAAGAMYSTAEDMFKFNEAFWSYKILKKETVEKMMTPYLNDHYGLGVDTSDIFEKKRVGHDGGGPGYRSRYYSVSGDGITLIVLSNSELAHGDFFIPTIEKILYNKPYNIPSIAKIQTKDLKKLEGVYVSDDTNFYLTVADGYLIFQGRNYGRCALLPLSNTKFQLDEKFSLTFKPNETGKMESFVVQFRDGTEKTAKRKADHLPLAWGIIGGATPSGWDGKDIPLQTDPQKPGIYFLNNYTLKKGNLKFRLDNDWGYNLGLNNDGKSIALNAYDFPIGEDGRYDIVLDMSNPMKPQYSIKKSAQ</sequence>
<evidence type="ECO:0000313" key="4">
    <source>
        <dbReference type="EMBL" id="OCA75337.1"/>
    </source>
</evidence>
<reference evidence="5" key="1">
    <citation type="submission" date="2016-07" db="EMBL/GenBank/DDBJ databases">
        <authorList>
            <person name="Florea S."/>
            <person name="Webb J.S."/>
            <person name="Jaromczyk J."/>
            <person name="Schardl C.L."/>
        </authorList>
    </citation>
    <scope>NUCLEOTIDE SEQUENCE [LARGE SCALE GENOMIC DNA]</scope>
    <source>
        <strain evidence="5">CC-VM-7</strain>
    </source>
</reference>
<protein>
    <submittedName>
        <fullName evidence="4">Serine hydrolase</fullName>
    </submittedName>
</protein>
<dbReference type="Gene3D" id="3.40.710.10">
    <property type="entry name" value="DD-peptidase/beta-lactamase superfamily"/>
    <property type="match status" value="1"/>
</dbReference>
<dbReference type="STRING" id="651561.BBI00_13790"/>
<dbReference type="EMBL" id="MAYG01000001">
    <property type="protein sequence ID" value="OCA75337.1"/>
    <property type="molecule type" value="Genomic_DNA"/>
</dbReference>
<dbReference type="InterPro" id="IPR050491">
    <property type="entry name" value="AmpC-like"/>
</dbReference>
<evidence type="ECO:0000259" key="3">
    <source>
        <dbReference type="Pfam" id="PF00144"/>
    </source>
</evidence>
<dbReference type="Pfam" id="PF00144">
    <property type="entry name" value="Beta-lactamase"/>
    <property type="match status" value="1"/>
</dbReference>
<dbReference type="PANTHER" id="PTHR46825:SF11">
    <property type="entry name" value="PENICILLIN-BINDING PROTEIN 4"/>
    <property type="match status" value="1"/>
</dbReference>
<dbReference type="GO" id="GO:0016020">
    <property type="term" value="C:membrane"/>
    <property type="evidence" value="ECO:0007669"/>
    <property type="project" value="UniProtKB-SubCell"/>
</dbReference>
<proteinExistence type="predicted"/>
<dbReference type="Proteomes" id="UP000093432">
    <property type="component" value="Unassembled WGS sequence"/>
</dbReference>
<comment type="caution">
    <text evidence="4">The sequence shown here is derived from an EMBL/GenBank/DDBJ whole genome shotgun (WGS) entry which is preliminary data.</text>
</comment>
<dbReference type="SUPFAM" id="SSF56601">
    <property type="entry name" value="beta-lactamase/transpeptidase-like"/>
    <property type="match status" value="1"/>
</dbReference>
<dbReference type="AlphaFoldDB" id="A0A1B8ZUS6"/>
<name>A0A1B8ZUS6_9FLAO</name>
<dbReference type="InterPro" id="IPR012338">
    <property type="entry name" value="Beta-lactam/transpept-like"/>
</dbReference>
<dbReference type="PANTHER" id="PTHR46825">
    <property type="entry name" value="D-ALANYL-D-ALANINE-CARBOXYPEPTIDASE/ENDOPEPTIDASE AMPH"/>
    <property type="match status" value="1"/>
</dbReference>